<evidence type="ECO:0000313" key="1">
    <source>
        <dbReference type="Proteomes" id="UP000036681"/>
    </source>
</evidence>
<organism evidence="1 2">
    <name type="scientific">Ascaris lumbricoides</name>
    <name type="common">Giant roundworm</name>
    <dbReference type="NCBI Taxonomy" id="6252"/>
    <lineage>
        <taxon>Eukaryota</taxon>
        <taxon>Metazoa</taxon>
        <taxon>Ecdysozoa</taxon>
        <taxon>Nematoda</taxon>
        <taxon>Chromadorea</taxon>
        <taxon>Rhabditida</taxon>
        <taxon>Spirurina</taxon>
        <taxon>Ascaridomorpha</taxon>
        <taxon>Ascaridoidea</taxon>
        <taxon>Ascarididae</taxon>
        <taxon>Ascaris</taxon>
    </lineage>
</organism>
<evidence type="ECO:0000313" key="2">
    <source>
        <dbReference type="WBParaSite" id="ALUE_0000227101-mRNA-1"/>
    </source>
</evidence>
<dbReference type="WBParaSite" id="ALUE_0000227101-mRNA-1">
    <property type="protein sequence ID" value="ALUE_0000227101-mRNA-1"/>
    <property type="gene ID" value="ALUE_0000227101"/>
</dbReference>
<proteinExistence type="predicted"/>
<name>A0A0M3HL76_ASCLU</name>
<reference evidence="2" key="1">
    <citation type="submission" date="2017-02" db="UniProtKB">
        <authorList>
            <consortium name="WormBaseParasite"/>
        </authorList>
    </citation>
    <scope>IDENTIFICATION</scope>
</reference>
<dbReference type="Proteomes" id="UP000036681">
    <property type="component" value="Unplaced"/>
</dbReference>
<accession>A0A0M3HL76</accession>
<protein>
    <submittedName>
        <fullName evidence="2">Secreted protein</fullName>
    </submittedName>
</protein>
<sequence length="56" mass="6135">MYRENPKRSLRPILSASASQNSFAVVAESAFSVFTVPSISVTANTIGFFDFVAYNQ</sequence>
<dbReference type="AlphaFoldDB" id="A0A0M3HL76"/>
<keyword evidence="1" id="KW-1185">Reference proteome</keyword>